<evidence type="ECO:0000313" key="12">
    <source>
        <dbReference type="Proteomes" id="UP001255856"/>
    </source>
</evidence>
<evidence type="ECO:0000256" key="5">
    <source>
        <dbReference type="ARBA" id="ARBA00023015"/>
    </source>
</evidence>
<dbReference type="Pfam" id="PF17292">
    <property type="entry name" value="POB3_N"/>
    <property type="match status" value="1"/>
</dbReference>
<comment type="similarity">
    <text evidence="1 9">Belongs to the SSRP1 family.</text>
</comment>
<dbReference type="Pfam" id="PF08512">
    <property type="entry name" value="Rttp106-like_middle"/>
    <property type="match status" value="1"/>
</dbReference>
<dbReference type="InterPro" id="IPR048993">
    <property type="entry name" value="SSRP1-like_PH1"/>
</dbReference>
<keyword evidence="5 9" id="KW-0805">Transcription regulation</keyword>
<protein>
    <recommendedName>
        <fullName evidence="9">FACT complex subunit SSRP1</fullName>
    </recommendedName>
</protein>
<evidence type="ECO:0000256" key="9">
    <source>
        <dbReference type="RuleBase" id="RU364013"/>
    </source>
</evidence>
<dbReference type="PRINTS" id="PR00887">
    <property type="entry name" value="SSRCOGNITION"/>
</dbReference>
<keyword evidence="6 9" id="KW-0804">Transcription</keyword>
<evidence type="ECO:0000256" key="8">
    <source>
        <dbReference type="ARBA" id="ARBA00023242"/>
    </source>
</evidence>
<feature type="domain" description="Histone chaperone RTT106/FACT complex subunit SPT16-like middle" evidence="10">
    <location>
        <begin position="337"/>
        <end position="430"/>
    </location>
</feature>
<dbReference type="GO" id="GO:0035101">
    <property type="term" value="C:FACT complex"/>
    <property type="evidence" value="ECO:0007669"/>
    <property type="project" value="TreeGrafter"/>
</dbReference>
<dbReference type="Pfam" id="PF03531">
    <property type="entry name" value="SSrecog"/>
    <property type="match status" value="1"/>
</dbReference>
<dbReference type="Gene3D" id="2.30.29.150">
    <property type="match status" value="1"/>
</dbReference>
<proteinExistence type="inferred from homology"/>
<comment type="subcellular location">
    <subcellularLocation>
        <location evidence="9">Nucleus</location>
    </subcellularLocation>
    <subcellularLocation>
        <location evidence="9">Chromosome</location>
    </subcellularLocation>
</comment>
<keyword evidence="12" id="KW-1185">Reference proteome</keyword>
<evidence type="ECO:0000256" key="1">
    <source>
        <dbReference type="ARBA" id="ARBA00010060"/>
    </source>
</evidence>
<name>A0AAD9IM56_PROWI</name>
<dbReference type="InterPro" id="IPR050454">
    <property type="entry name" value="RTT106/SSRP1_HistChap/FACT"/>
</dbReference>
<dbReference type="InterPro" id="IPR024954">
    <property type="entry name" value="SSRP1_DD"/>
</dbReference>
<sequence>MAAAGVLRVSGAGLQWKRAGGNKSLEVPAAEIKALSWAHAQKAVLLVVQRKDGALLQFTGLRESDLASLGEALGREVKPAPLALSGHNWGEVRAEGAGLVFEVGGAPAFRLPLTDVVQAQQVRDDLVLEFAVDDAAAERHADALTGVSFFVPSDAAKADPEGGEPAGDAPSAARRLLDAVLPFTDAGAATGEAIASFDGVGVLVPRGRFDCEMYASSLKLLGQAQDFRVAYDTILRIFVLPKANVPQTLVAISLDPPIRKGQTFYPHILCQFPTDEQASVELDISDELLAAKNEKIGGKLRRSDAGPASDVFARALRGLSGAKLTRPGTFRDAEGSGFAVKCSFKADDGYLYPLERAFFYIQKPPMLLVFDDIEAVEFMRHAQGATAAKTFDLDVRMRNGQEYLFRGIPRGEWTNLFEFIRAKQLRIENFKEAQQGPGTAAVSYAALDRGRWCGFWV</sequence>
<comment type="caution">
    <text evidence="11">The sequence shown here is derived from an EMBL/GenBank/DDBJ whole genome shotgun (WGS) entry which is preliminary data.</text>
</comment>
<dbReference type="Pfam" id="PF21103">
    <property type="entry name" value="PH1_SSRP1-like"/>
    <property type="match status" value="1"/>
</dbReference>
<dbReference type="CDD" id="cd13231">
    <property type="entry name" value="PH2_SSRP1-like"/>
    <property type="match status" value="1"/>
</dbReference>
<dbReference type="InterPro" id="IPR011993">
    <property type="entry name" value="PH-like_dom_sf"/>
</dbReference>
<dbReference type="SUPFAM" id="SSF50729">
    <property type="entry name" value="PH domain-like"/>
    <property type="match status" value="1"/>
</dbReference>
<dbReference type="FunFam" id="2.30.29.150:FF:000001">
    <property type="entry name" value="Fact complex subunit ssrp1"/>
    <property type="match status" value="1"/>
</dbReference>
<accession>A0AAD9IM56</accession>
<keyword evidence="3 9" id="KW-0235">DNA replication</keyword>
<evidence type="ECO:0000256" key="6">
    <source>
        <dbReference type="ARBA" id="ARBA00023163"/>
    </source>
</evidence>
<dbReference type="GO" id="GO:0006260">
    <property type="term" value="P:DNA replication"/>
    <property type="evidence" value="ECO:0007669"/>
    <property type="project" value="UniProtKB-KW"/>
</dbReference>
<dbReference type="GO" id="GO:0003677">
    <property type="term" value="F:DNA binding"/>
    <property type="evidence" value="ECO:0007669"/>
    <property type="project" value="InterPro"/>
</dbReference>
<evidence type="ECO:0000259" key="10">
    <source>
        <dbReference type="SMART" id="SM01287"/>
    </source>
</evidence>
<dbReference type="SMART" id="SM01287">
    <property type="entry name" value="Rtt106"/>
    <property type="match status" value="1"/>
</dbReference>
<evidence type="ECO:0000256" key="4">
    <source>
        <dbReference type="ARBA" id="ARBA00022763"/>
    </source>
</evidence>
<reference evidence="11" key="1">
    <citation type="submission" date="2021-01" db="EMBL/GenBank/DDBJ databases">
        <authorList>
            <person name="Eckstrom K.M.E."/>
        </authorList>
    </citation>
    <scope>NUCLEOTIDE SEQUENCE</scope>
    <source>
        <strain evidence="11">UVCC 0001</strain>
    </source>
</reference>
<dbReference type="InterPro" id="IPR038167">
    <property type="entry name" value="SSRP1_sf"/>
</dbReference>
<dbReference type="EMBL" id="JASFZW010000001">
    <property type="protein sequence ID" value="KAK2080948.1"/>
    <property type="molecule type" value="Genomic_DNA"/>
</dbReference>
<comment type="function">
    <text evidence="9">Component of the FACT complex, a general chromatin factor that acts to reorganize nucleosomes. The FACT complex is involved in multiple processes that require DNA as a template such as mRNA elongation, DNA replication and DNA repair. During transcription elongation the FACT complex acts as a histone chaperone that both destabilizes and restores nucleosomal structure. It facilitates the passage of RNA polymerase II and transcription by promoting the dissociation of one histone H2A-H2B dimer from the nucleosome, then subsequently promotes the reestablishment of the nucleosome following the passage of RNA polymerase II.</text>
</comment>
<dbReference type="GO" id="GO:0031491">
    <property type="term" value="F:nucleosome binding"/>
    <property type="evidence" value="ECO:0007669"/>
    <property type="project" value="TreeGrafter"/>
</dbReference>
<keyword evidence="4 9" id="KW-0227">DNA damage</keyword>
<dbReference type="CDD" id="cd13230">
    <property type="entry name" value="PH1_SSRP1-like"/>
    <property type="match status" value="1"/>
</dbReference>
<dbReference type="Gene3D" id="2.30.29.30">
    <property type="entry name" value="Pleckstrin-homology domain (PH domain)/Phosphotyrosine-binding domain (PTB)"/>
    <property type="match status" value="2"/>
</dbReference>
<dbReference type="PANTHER" id="PTHR45849">
    <property type="entry name" value="FACT COMPLEX SUBUNIT SSRP1"/>
    <property type="match status" value="1"/>
</dbReference>
<keyword evidence="7 9" id="KW-0234">DNA repair</keyword>
<keyword evidence="2 9" id="KW-0158">Chromosome</keyword>
<dbReference type="InterPro" id="IPR013719">
    <property type="entry name" value="RTT106/SPT16-like_middle_dom"/>
</dbReference>
<dbReference type="Proteomes" id="UP001255856">
    <property type="component" value="Unassembled WGS sequence"/>
</dbReference>
<organism evidence="11 12">
    <name type="scientific">Prototheca wickerhamii</name>
    <dbReference type="NCBI Taxonomy" id="3111"/>
    <lineage>
        <taxon>Eukaryota</taxon>
        <taxon>Viridiplantae</taxon>
        <taxon>Chlorophyta</taxon>
        <taxon>core chlorophytes</taxon>
        <taxon>Trebouxiophyceae</taxon>
        <taxon>Chlorellales</taxon>
        <taxon>Chlorellaceae</taxon>
        <taxon>Prototheca</taxon>
    </lineage>
</organism>
<keyword evidence="8 9" id="KW-0539">Nucleus</keyword>
<evidence type="ECO:0000256" key="2">
    <source>
        <dbReference type="ARBA" id="ARBA00022454"/>
    </source>
</evidence>
<dbReference type="PANTHER" id="PTHR45849:SF1">
    <property type="entry name" value="FACT COMPLEX SUBUNIT SSRP1"/>
    <property type="match status" value="1"/>
</dbReference>
<dbReference type="GO" id="GO:0042393">
    <property type="term" value="F:histone binding"/>
    <property type="evidence" value="ECO:0007669"/>
    <property type="project" value="TreeGrafter"/>
</dbReference>
<dbReference type="Gene3D" id="2.30.29.220">
    <property type="entry name" value="Structure-specific recognition protein (SSRP1)"/>
    <property type="match status" value="1"/>
</dbReference>
<evidence type="ECO:0000256" key="3">
    <source>
        <dbReference type="ARBA" id="ARBA00022705"/>
    </source>
</evidence>
<evidence type="ECO:0000256" key="7">
    <source>
        <dbReference type="ARBA" id="ARBA00023204"/>
    </source>
</evidence>
<gene>
    <name evidence="11" type="ORF">QBZ16_000802</name>
</gene>
<evidence type="ECO:0000313" key="11">
    <source>
        <dbReference type="EMBL" id="KAK2080948.1"/>
    </source>
</evidence>
<dbReference type="AlphaFoldDB" id="A0AAD9IM56"/>
<dbReference type="InterPro" id="IPR035417">
    <property type="entry name" value="SSRP1/POB3_N"/>
</dbReference>
<dbReference type="GO" id="GO:0006281">
    <property type="term" value="P:DNA repair"/>
    <property type="evidence" value="ECO:0007669"/>
    <property type="project" value="UniProtKB-KW"/>
</dbReference>
<dbReference type="InterPro" id="IPR000969">
    <property type="entry name" value="SSRP1/POB3"/>
</dbReference>